<accession>E5ARI9</accession>
<dbReference type="Proteomes" id="UP000007437">
    <property type="component" value="Chromosome"/>
</dbReference>
<gene>
    <name evidence="1" type="ordered locus">RBRH_03398</name>
</gene>
<proteinExistence type="predicted"/>
<sequence>MPLMHGAQPPESTLESNSVRTALTELMPRRFGTDSFLGMIDS</sequence>
<evidence type="ECO:0000313" key="2">
    <source>
        <dbReference type="Proteomes" id="UP000007437"/>
    </source>
</evidence>
<reference evidence="1 2" key="1">
    <citation type="journal article" date="2011" name="J. Bacteriol.">
        <title>Complete genome sequence of Burkholderia rhizoxinica, an endosymbiont of Rhizopus microsporus.</title>
        <authorList>
            <person name="Lackner G."/>
            <person name="Moebius N."/>
            <person name="Partida-Martinez L."/>
            <person name="Hertweck C."/>
        </authorList>
    </citation>
    <scope>NUCLEOTIDE SEQUENCE [LARGE SCALE GENOMIC DNA]</scope>
    <source>
        <strain evidence="2">DSM 19002 / CIP 109453 / HKI 454</strain>
    </source>
</reference>
<dbReference type="HOGENOM" id="CLU_3248521_0_0_4"/>
<protein>
    <submittedName>
        <fullName evidence="1">Uncharacterized protein</fullName>
    </submittedName>
</protein>
<evidence type="ECO:0000313" key="1">
    <source>
        <dbReference type="EMBL" id="CBW75221.1"/>
    </source>
</evidence>
<name>E5ARI9_MYCRK</name>
<dbReference type="AlphaFoldDB" id="E5ARI9"/>
<organism evidence="1 2">
    <name type="scientific">Mycetohabitans rhizoxinica (strain DSM 19002 / CIP 109453 / HKI 454)</name>
    <name type="common">Paraburkholderia rhizoxinica</name>
    <dbReference type="NCBI Taxonomy" id="882378"/>
    <lineage>
        <taxon>Bacteria</taxon>
        <taxon>Pseudomonadati</taxon>
        <taxon>Pseudomonadota</taxon>
        <taxon>Betaproteobacteria</taxon>
        <taxon>Burkholderiales</taxon>
        <taxon>Burkholderiaceae</taxon>
        <taxon>Mycetohabitans</taxon>
    </lineage>
</organism>
<dbReference type="KEGG" id="brh:RBRH_03398"/>
<dbReference type="EMBL" id="FR687359">
    <property type="protein sequence ID" value="CBW75221.1"/>
    <property type="molecule type" value="Genomic_DNA"/>
</dbReference>